<dbReference type="FunFam" id="3.40.50.720:FF:000341">
    <property type="entry name" value="very-long-chain 3-oxoacyl-CoA reductase 1"/>
    <property type="match status" value="1"/>
</dbReference>
<dbReference type="GO" id="GO:0005783">
    <property type="term" value="C:endoplasmic reticulum"/>
    <property type="evidence" value="ECO:0007669"/>
    <property type="project" value="TreeGrafter"/>
</dbReference>
<sequence>MDVISSQPVWRLVLRHTTFIGSMEFTRAQSALVLAFAAVGLLVNARAAVRVALWLYAAFLRPAKPLRRYGAWAVVTGATDGIGLAIAFRLADAGLGLFLVGRNPHKLASVAAEIRAKHPKVPEVRTFVLDFAGDELAAGVEALSEAIRGLDVGVLVNNAGVAYPYPRYFHEVDQELMRTLIRVNVEGLTRVTQAVLPGMLERKRGAIVNVGSGSSSVLPSDPLNSVYAATKAYVDTFSRCLYVEYKSKGIDVQCEVPLNVATKMATSIDKPSFTAPTADTYAQAAVRHIGYEPRCSPYWPHSVMWFLISLLPESLADSLRLNMCIKMREVGQAMDVKNNAY</sequence>
<dbReference type="Pfam" id="PF00106">
    <property type="entry name" value="adh_short"/>
    <property type="match status" value="1"/>
</dbReference>
<gene>
    <name evidence="5" type="ORF">EJB05_44971</name>
</gene>
<dbReference type="SUPFAM" id="SSF51735">
    <property type="entry name" value="NAD(P)-binding Rossmann-fold domains"/>
    <property type="match status" value="1"/>
</dbReference>
<dbReference type="InterPro" id="IPR036291">
    <property type="entry name" value="NAD(P)-bd_dom_sf"/>
</dbReference>
<evidence type="ECO:0000256" key="3">
    <source>
        <dbReference type="RuleBase" id="RU000363"/>
    </source>
</evidence>
<dbReference type="EMBL" id="RWGY01000039">
    <property type="protein sequence ID" value="TVU11386.1"/>
    <property type="molecule type" value="Genomic_DNA"/>
</dbReference>
<dbReference type="GO" id="GO:0045703">
    <property type="term" value="F:ketoreductase activity"/>
    <property type="evidence" value="ECO:0007669"/>
    <property type="project" value="TreeGrafter"/>
</dbReference>
<organism evidence="5 6">
    <name type="scientific">Eragrostis curvula</name>
    <name type="common">weeping love grass</name>
    <dbReference type="NCBI Taxonomy" id="38414"/>
    <lineage>
        <taxon>Eukaryota</taxon>
        <taxon>Viridiplantae</taxon>
        <taxon>Streptophyta</taxon>
        <taxon>Embryophyta</taxon>
        <taxon>Tracheophyta</taxon>
        <taxon>Spermatophyta</taxon>
        <taxon>Magnoliopsida</taxon>
        <taxon>Liliopsida</taxon>
        <taxon>Poales</taxon>
        <taxon>Poaceae</taxon>
        <taxon>PACMAD clade</taxon>
        <taxon>Chloridoideae</taxon>
        <taxon>Eragrostideae</taxon>
        <taxon>Eragrostidinae</taxon>
        <taxon>Eragrostis</taxon>
    </lineage>
</organism>
<evidence type="ECO:0000256" key="2">
    <source>
        <dbReference type="ARBA" id="ARBA00023002"/>
    </source>
</evidence>
<keyword evidence="4" id="KW-0812">Transmembrane</keyword>
<dbReference type="OrthoDB" id="5545019at2759"/>
<reference evidence="5 6" key="1">
    <citation type="journal article" date="2019" name="Sci. Rep.">
        <title>A high-quality genome of Eragrostis curvula grass provides insights into Poaceae evolution and supports new strategies to enhance forage quality.</title>
        <authorList>
            <person name="Carballo J."/>
            <person name="Santos B.A.C.M."/>
            <person name="Zappacosta D."/>
            <person name="Garbus I."/>
            <person name="Selva J.P."/>
            <person name="Gallo C.A."/>
            <person name="Diaz A."/>
            <person name="Albertini E."/>
            <person name="Caccamo M."/>
            <person name="Echenique V."/>
        </authorList>
    </citation>
    <scope>NUCLEOTIDE SEQUENCE [LARGE SCALE GENOMIC DNA]</scope>
    <source>
        <strain evidence="6">cv. Victoria</strain>
        <tissue evidence="5">Leaf</tissue>
    </source>
</reference>
<dbReference type="PANTHER" id="PTHR43899">
    <property type="entry name" value="RH59310P"/>
    <property type="match status" value="1"/>
</dbReference>
<dbReference type="InterPro" id="IPR051019">
    <property type="entry name" value="VLCFA-Steroid_DH"/>
</dbReference>
<proteinExistence type="inferred from homology"/>
<dbReference type="PIRSF" id="PIRSF000126">
    <property type="entry name" value="11-beta-HSD1"/>
    <property type="match status" value="1"/>
</dbReference>
<protein>
    <submittedName>
        <fullName evidence="5">Uncharacterized protein</fullName>
    </submittedName>
</protein>
<evidence type="ECO:0000313" key="6">
    <source>
        <dbReference type="Proteomes" id="UP000324897"/>
    </source>
</evidence>
<dbReference type="PRINTS" id="PR00081">
    <property type="entry name" value="GDHRDH"/>
</dbReference>
<keyword evidence="4" id="KW-1133">Transmembrane helix</keyword>
<dbReference type="InterPro" id="IPR002347">
    <property type="entry name" value="SDR_fam"/>
</dbReference>
<dbReference type="PRINTS" id="PR00080">
    <property type="entry name" value="SDRFAMILY"/>
</dbReference>
<feature type="non-terminal residue" evidence="5">
    <location>
        <position position="1"/>
    </location>
</feature>
<dbReference type="Gene3D" id="3.40.50.720">
    <property type="entry name" value="NAD(P)-binding Rossmann-like Domain"/>
    <property type="match status" value="1"/>
</dbReference>
<evidence type="ECO:0000256" key="4">
    <source>
        <dbReference type="SAM" id="Phobius"/>
    </source>
</evidence>
<evidence type="ECO:0000256" key="1">
    <source>
        <dbReference type="ARBA" id="ARBA00006484"/>
    </source>
</evidence>
<dbReference type="CDD" id="cd05356">
    <property type="entry name" value="17beta-HSD1_like_SDR_c"/>
    <property type="match status" value="1"/>
</dbReference>
<evidence type="ECO:0000313" key="5">
    <source>
        <dbReference type="EMBL" id="TVU11386.1"/>
    </source>
</evidence>
<feature type="transmembrane region" description="Helical" evidence="4">
    <location>
        <begin position="69"/>
        <end position="91"/>
    </location>
</feature>
<keyword evidence="6" id="KW-1185">Reference proteome</keyword>
<dbReference type="Gramene" id="TVU11386">
    <property type="protein sequence ID" value="TVU11386"/>
    <property type="gene ID" value="EJB05_44971"/>
</dbReference>
<dbReference type="Proteomes" id="UP000324897">
    <property type="component" value="Chromosome 3"/>
</dbReference>
<dbReference type="PANTHER" id="PTHR43899:SF13">
    <property type="entry name" value="RH59310P"/>
    <property type="match status" value="1"/>
</dbReference>
<keyword evidence="4" id="KW-0472">Membrane</keyword>
<accession>A0A5J9TIX7</accession>
<dbReference type="AlphaFoldDB" id="A0A5J9TIX7"/>
<feature type="transmembrane region" description="Helical" evidence="4">
    <location>
        <begin position="31"/>
        <end position="57"/>
    </location>
</feature>
<name>A0A5J9TIX7_9POAL</name>
<keyword evidence="2" id="KW-0560">Oxidoreductase</keyword>
<comment type="caution">
    <text evidence="5">The sequence shown here is derived from an EMBL/GenBank/DDBJ whole genome shotgun (WGS) entry which is preliminary data.</text>
</comment>
<comment type="similarity">
    <text evidence="1 3">Belongs to the short-chain dehydrogenases/reductases (SDR) family.</text>
</comment>